<organism evidence="2 3">
    <name type="scientific">Rugamonas fusca</name>
    <dbReference type="NCBI Taxonomy" id="2758568"/>
    <lineage>
        <taxon>Bacteria</taxon>
        <taxon>Pseudomonadati</taxon>
        <taxon>Pseudomonadota</taxon>
        <taxon>Betaproteobacteria</taxon>
        <taxon>Burkholderiales</taxon>
        <taxon>Oxalobacteraceae</taxon>
        <taxon>Telluria group</taxon>
        <taxon>Rugamonas</taxon>
    </lineage>
</organism>
<comment type="caution">
    <text evidence="2">The sequence shown here is derived from an EMBL/GenBank/DDBJ whole genome shotgun (WGS) entry which is preliminary data.</text>
</comment>
<protein>
    <submittedName>
        <fullName evidence="2">Uncharacterized protein</fullName>
    </submittedName>
</protein>
<proteinExistence type="predicted"/>
<evidence type="ECO:0000313" key="3">
    <source>
        <dbReference type="Proteomes" id="UP000566711"/>
    </source>
</evidence>
<evidence type="ECO:0000313" key="2">
    <source>
        <dbReference type="EMBL" id="MBA5606727.1"/>
    </source>
</evidence>
<evidence type="ECO:0000256" key="1">
    <source>
        <dbReference type="SAM" id="MobiDB-lite"/>
    </source>
</evidence>
<reference evidence="2 3" key="1">
    <citation type="submission" date="2020-07" db="EMBL/GenBank/DDBJ databases">
        <title>Novel species isolated from subtropical streams in China.</title>
        <authorList>
            <person name="Lu H."/>
        </authorList>
    </citation>
    <scope>NUCLEOTIDE SEQUENCE [LARGE SCALE GENOMIC DNA]</scope>
    <source>
        <strain evidence="2 3">FT3S</strain>
    </source>
</reference>
<dbReference type="EMBL" id="JACEZS010000012">
    <property type="protein sequence ID" value="MBA5606727.1"/>
    <property type="molecule type" value="Genomic_DNA"/>
</dbReference>
<dbReference type="RefSeq" id="WP_182218953.1">
    <property type="nucleotide sequence ID" value="NZ_JACEZS010000012.1"/>
</dbReference>
<keyword evidence="3" id="KW-1185">Reference proteome</keyword>
<dbReference type="Proteomes" id="UP000566711">
    <property type="component" value="Unassembled WGS sequence"/>
</dbReference>
<name>A0A7W2EIT3_9BURK</name>
<gene>
    <name evidence="2" type="ORF">H3H36_15315</name>
</gene>
<sequence length="521" mass="57288">MLRNHLLYLTSEQLCVYHWRLGKLTTGPCFASDDDGIDAFMDYIDAAPVGPCWLLTDLIEEDYHRLTLPHVSGKAGRQMLQRRLMQQYRETPYRHVSIQGRAPEGRRDDIALLSGLTNPSIVQPWIAALEALKAPLAGLYTTTLMSDVLRRKLGLHHEHLLLVTEQSGGLRQSYFRDGQLKFSRLTLAIDRDGVPVNVAAETGKTLQFLTSVHLIERGDVLHTAIVTPSDQIERLSALCRNGPETAYHFIPMETAAAKVGLPEAPRLADTLLLKLLGAELPRSHYTLGQARRYYQLWWARVAMYGASAAILGCTLMWAAVSLWRAGEADNAATRMRAETARYDSQYQAVMSDMPPAVARTANMKAAVAIERMLAEKGPAPLPMVRMLSNALERAPLIRLNRLDWRVDLPGAAPAPSAMQGPADSGPATPVPSRLLGLPSAPPQALHLEAEISGQQDDYRAALDAMRQFAQALAAQPHMAVEIESQPLDTRPTVKLSGKAGVTAGVTAEDKLKFALNLIWNP</sequence>
<feature type="region of interest" description="Disordered" evidence="1">
    <location>
        <begin position="413"/>
        <end position="439"/>
    </location>
</feature>
<accession>A0A7W2EIT3</accession>
<dbReference type="AlphaFoldDB" id="A0A7W2EIT3"/>